<dbReference type="InParanoid" id="F0V7Y4"/>
<accession>F0V7Y4</accession>
<dbReference type="SUPFAM" id="SSF100895">
    <property type="entry name" value="Kazal-type serine protease inhibitors"/>
    <property type="match status" value="3"/>
</dbReference>
<feature type="region of interest" description="Disordered" evidence="1">
    <location>
        <begin position="69"/>
        <end position="126"/>
    </location>
</feature>
<dbReference type="SMART" id="SM00280">
    <property type="entry name" value="KAZAL"/>
    <property type="match status" value="3"/>
</dbReference>
<name>F0V7Y4_NEOCL</name>
<feature type="compositionally biased region" description="Polar residues" evidence="1">
    <location>
        <begin position="88"/>
        <end position="102"/>
    </location>
</feature>
<dbReference type="EMBL" id="LN714475">
    <property type="protein sequence ID" value="CEL64415.1"/>
    <property type="molecule type" value="Genomic_DNA"/>
</dbReference>
<dbReference type="AlphaFoldDB" id="F0V7Y4"/>
<dbReference type="RefSeq" id="XP_003879860.1">
    <property type="nucleotide sequence ID" value="XM_003879811.1"/>
</dbReference>
<dbReference type="InterPro" id="IPR002350">
    <property type="entry name" value="Kazal_dom"/>
</dbReference>
<keyword evidence="2" id="KW-0732">Signal</keyword>
<dbReference type="OrthoDB" id="329336at2759"/>
<evidence type="ECO:0000256" key="1">
    <source>
        <dbReference type="SAM" id="MobiDB-lite"/>
    </source>
</evidence>
<reference evidence="4" key="1">
    <citation type="submission" date="2011-02" db="EMBL/GenBank/DDBJ databases">
        <authorList>
            <person name="Aslett M."/>
        </authorList>
    </citation>
    <scope>NUCLEOTIDE SEQUENCE</scope>
    <source>
        <strain evidence="4">Liverpool</strain>
    </source>
</reference>
<feature type="domain" description="Kazal-like" evidence="3">
    <location>
        <begin position="166"/>
        <end position="210"/>
    </location>
</feature>
<dbReference type="OMA" id="ANHCIRE"/>
<dbReference type="PROSITE" id="PS00282">
    <property type="entry name" value="KAZAL_1"/>
    <property type="match status" value="2"/>
</dbReference>
<protein>
    <submittedName>
        <fullName evidence="5">Serine proteinase inhibitor, putative</fullName>
    </submittedName>
</protein>
<dbReference type="PROSITE" id="PS51465">
    <property type="entry name" value="KAZAL_2"/>
    <property type="match status" value="3"/>
</dbReference>
<keyword evidence="6" id="KW-1185">Reference proteome</keyword>
<dbReference type="Gene3D" id="3.30.60.30">
    <property type="match status" value="3"/>
</dbReference>
<dbReference type="eggNOG" id="ENOG502R06W">
    <property type="taxonomic scope" value="Eukaryota"/>
</dbReference>
<dbReference type="CDD" id="cd00104">
    <property type="entry name" value="KAZAL_FS"/>
    <property type="match status" value="3"/>
</dbReference>
<dbReference type="GO" id="GO:0005615">
    <property type="term" value="C:extracellular space"/>
    <property type="evidence" value="ECO:0007669"/>
    <property type="project" value="TreeGrafter"/>
</dbReference>
<sequence length="288" mass="30905">MGNFSLFFVVGVLVCSFGTPASASAEMKACPCPRNLDLNCGVDKKTYSNHCVRDCQGVALWHAGPCTDSEGVPSGVEPPEEALEKSQPETADTRQQSGSSPAATEGFGQTDAPRKPKRVGLLHDGPCKEGKMPPTHIYWIREGMSCNTQSSPLSGDDEADAPQEAQPTREVCACPLNLMLNCGDDNITYANHCLRACKGVTLKHEGPCEGDEHMQRPIPRGDDANDAAERAVKNLKDCACPLILMPTCGTDRMTYSNNCTRECAGVPLLHDGPCDDEDDEGAEDEEDS</sequence>
<feature type="domain" description="Kazal-like" evidence="3">
    <location>
        <begin position="232"/>
        <end position="276"/>
    </location>
</feature>
<organism evidence="4 6">
    <name type="scientific">Neospora caninum (strain Liverpool)</name>
    <dbReference type="NCBI Taxonomy" id="572307"/>
    <lineage>
        <taxon>Eukaryota</taxon>
        <taxon>Sar</taxon>
        <taxon>Alveolata</taxon>
        <taxon>Apicomplexa</taxon>
        <taxon>Conoidasida</taxon>
        <taxon>Coccidia</taxon>
        <taxon>Eucoccidiorida</taxon>
        <taxon>Eimeriorina</taxon>
        <taxon>Sarcocystidae</taxon>
        <taxon>Neospora</taxon>
    </lineage>
</organism>
<gene>
    <name evidence="5" type="ORF">BN1204_003120</name>
    <name evidence="4" type="ORF">NCLIV_003120</name>
</gene>
<dbReference type="InterPro" id="IPR036058">
    <property type="entry name" value="Kazal_dom_sf"/>
</dbReference>
<dbReference type="VEuPathDB" id="ToxoDB:NCLIV_003120"/>
<feature type="signal peptide" evidence="2">
    <location>
        <begin position="1"/>
        <end position="23"/>
    </location>
</feature>
<evidence type="ECO:0000313" key="6">
    <source>
        <dbReference type="Proteomes" id="UP000007494"/>
    </source>
</evidence>
<dbReference type="InterPro" id="IPR053265">
    <property type="entry name" value="Serpin"/>
</dbReference>
<evidence type="ECO:0000256" key="2">
    <source>
        <dbReference type="SAM" id="SignalP"/>
    </source>
</evidence>
<feature type="chain" id="PRO_5007654892" evidence="2">
    <location>
        <begin position="24"/>
        <end position="288"/>
    </location>
</feature>
<evidence type="ECO:0000313" key="5">
    <source>
        <dbReference type="EMBL" id="CEL64415.1"/>
    </source>
</evidence>
<feature type="domain" description="Kazal-like" evidence="3">
    <location>
        <begin position="24"/>
        <end position="68"/>
    </location>
</feature>
<reference evidence="6" key="3">
    <citation type="journal article" date="2012" name="PLoS Pathog.">
        <title>Comparative genomics of the apicomplexan parasites Toxoplasma gondii and Neospora caninum: Coccidia differing in host range and transmission strategy.</title>
        <authorList>
            <person name="Reid A.J."/>
            <person name="Vermont S.J."/>
            <person name="Cotton J.A."/>
            <person name="Harris D."/>
            <person name="Hill-Cawthorne G.A."/>
            <person name="Konen-Waisman S."/>
            <person name="Latham S.M."/>
            <person name="Mourier T."/>
            <person name="Norton R."/>
            <person name="Quail M.A."/>
            <person name="Sanders M."/>
            <person name="Shanmugam D."/>
            <person name="Sohal A."/>
            <person name="Wasmuth J.D."/>
            <person name="Brunk B."/>
            <person name="Grigg M.E."/>
            <person name="Howard J.C."/>
            <person name="Parkinson J."/>
            <person name="Roos D.S."/>
            <person name="Trees A.J."/>
            <person name="Berriman M."/>
            <person name="Pain A."/>
            <person name="Wastling J.M."/>
        </authorList>
    </citation>
    <scope>NUCLEOTIDE SEQUENCE [LARGE SCALE GENOMIC DNA]</scope>
    <source>
        <strain evidence="6">Liverpool</strain>
    </source>
</reference>
<evidence type="ECO:0000313" key="4">
    <source>
        <dbReference type="EMBL" id="CBZ49825.1"/>
    </source>
</evidence>
<dbReference type="EMBL" id="FR823381">
    <property type="protein sequence ID" value="CBZ49825.1"/>
    <property type="molecule type" value="Genomic_DNA"/>
</dbReference>
<dbReference type="Pfam" id="PF07648">
    <property type="entry name" value="Kazal_2"/>
    <property type="match status" value="1"/>
</dbReference>
<dbReference type="Proteomes" id="UP000007494">
    <property type="component" value="Chromosome Ib"/>
</dbReference>
<proteinExistence type="predicted"/>
<reference evidence="5" key="4">
    <citation type="journal article" date="2015" name="PLoS ONE">
        <title>Comprehensive Evaluation of Toxoplasma gondii VEG and Neospora caninum LIV Genomes with Tachyzoite Stage Transcriptome and Proteome Defines Novel Transcript Features.</title>
        <authorList>
            <person name="Ramaprasad A."/>
            <person name="Mourier T."/>
            <person name="Naeem R."/>
            <person name="Malas T.B."/>
            <person name="Moussa E."/>
            <person name="Panigrahi A."/>
            <person name="Vermont S.J."/>
            <person name="Otto T.D."/>
            <person name="Wastling J."/>
            <person name="Pain A."/>
        </authorList>
    </citation>
    <scope>NUCLEOTIDE SEQUENCE</scope>
    <source>
        <strain evidence="5">Liverpool</strain>
    </source>
</reference>
<reference evidence="4" key="2">
    <citation type="submission" date="2011-03" db="EMBL/GenBank/DDBJ databases">
        <title>Comparative genomics and transcriptomics of Neospora caninum and Toxoplasma gondii.</title>
        <authorList>
            <person name="Reid A.J."/>
            <person name="Sohal A."/>
            <person name="Harris D."/>
            <person name="Quail M."/>
            <person name="Sanders M."/>
            <person name="Berriman M."/>
            <person name="Wastling J.M."/>
            <person name="Pain A."/>
        </authorList>
    </citation>
    <scope>NUCLEOTIDE SEQUENCE</scope>
    <source>
        <strain evidence="4">Liverpool</strain>
    </source>
</reference>
<dbReference type="PANTHER" id="PTHR21131:SF0">
    <property type="entry name" value="GEO10195P1-RELATED"/>
    <property type="match status" value="1"/>
</dbReference>
<dbReference type="Pfam" id="PF00050">
    <property type="entry name" value="Kazal_1"/>
    <property type="match status" value="2"/>
</dbReference>
<dbReference type="PANTHER" id="PTHR21131">
    <property type="entry name" value="SERINE-TYPE ENDOPEPTIDASE INHIBITOR"/>
    <property type="match status" value="1"/>
</dbReference>
<dbReference type="GeneID" id="13445874"/>
<evidence type="ECO:0000259" key="3">
    <source>
        <dbReference type="PROSITE" id="PS51465"/>
    </source>
</evidence>